<comment type="caution">
    <text evidence="1">The sequence shown here is derived from an EMBL/GenBank/DDBJ whole genome shotgun (WGS) entry which is preliminary data.</text>
</comment>
<proteinExistence type="predicted"/>
<evidence type="ECO:0000313" key="1">
    <source>
        <dbReference type="EMBL" id="GAG82280.1"/>
    </source>
</evidence>
<protein>
    <submittedName>
        <fullName evidence="1">Uncharacterized protein</fullName>
    </submittedName>
</protein>
<sequence>MQNGNGQVIGTLISEDYGFSQITVMTLDGYLFKTGGAGYDFGYLGHARTSGPWYKTPDCSGQAYTAGYNDTFRNYPGILSLQGKGLFVREWGGEPTPAQTMQSYYDDGECIAHESERFSDPIREVDPHDYGLELDEDGRLHFPMPIKPAVAR</sequence>
<gene>
    <name evidence="1" type="ORF">S01H4_35894</name>
</gene>
<dbReference type="AlphaFoldDB" id="X1AI25"/>
<organism evidence="1">
    <name type="scientific">marine sediment metagenome</name>
    <dbReference type="NCBI Taxonomy" id="412755"/>
    <lineage>
        <taxon>unclassified sequences</taxon>
        <taxon>metagenomes</taxon>
        <taxon>ecological metagenomes</taxon>
    </lineage>
</organism>
<dbReference type="EMBL" id="BART01019129">
    <property type="protein sequence ID" value="GAG82280.1"/>
    <property type="molecule type" value="Genomic_DNA"/>
</dbReference>
<reference evidence="1" key="1">
    <citation type="journal article" date="2014" name="Front. Microbiol.">
        <title>High frequency of phylogenetically diverse reductive dehalogenase-homologous genes in deep subseafloor sedimentary metagenomes.</title>
        <authorList>
            <person name="Kawai M."/>
            <person name="Futagami T."/>
            <person name="Toyoda A."/>
            <person name="Takaki Y."/>
            <person name="Nishi S."/>
            <person name="Hori S."/>
            <person name="Arai W."/>
            <person name="Tsubouchi T."/>
            <person name="Morono Y."/>
            <person name="Uchiyama I."/>
            <person name="Ito T."/>
            <person name="Fujiyama A."/>
            <person name="Inagaki F."/>
            <person name="Takami H."/>
        </authorList>
    </citation>
    <scope>NUCLEOTIDE SEQUENCE</scope>
    <source>
        <strain evidence="1">Expedition CK06-06</strain>
    </source>
</reference>
<accession>X1AI25</accession>
<name>X1AI25_9ZZZZ</name>